<dbReference type="GO" id="GO:0033615">
    <property type="term" value="P:mitochondrial proton-transporting ATP synthase complex assembly"/>
    <property type="evidence" value="ECO:0007669"/>
    <property type="project" value="TreeGrafter"/>
</dbReference>
<keyword evidence="8" id="KW-1185">Reference proteome</keyword>
<evidence type="ECO:0000256" key="1">
    <source>
        <dbReference type="ARBA" id="ARBA00009915"/>
    </source>
</evidence>
<gene>
    <name evidence="7" type="ORF">BIW11_13009</name>
</gene>
<evidence type="ECO:0000313" key="7">
    <source>
        <dbReference type="EMBL" id="OQR68279.1"/>
    </source>
</evidence>
<keyword evidence="2 6" id="KW-0645">Protease</keyword>
<name>A0A1V9X3U4_9ACAR</name>
<dbReference type="STRING" id="418985.A0A1V9X3U4"/>
<dbReference type="Pfam" id="PF09768">
    <property type="entry name" value="Peptidase_M76"/>
    <property type="match status" value="1"/>
</dbReference>
<dbReference type="GO" id="GO:0005739">
    <property type="term" value="C:mitochondrion"/>
    <property type="evidence" value="ECO:0007669"/>
    <property type="project" value="GOC"/>
</dbReference>
<dbReference type="GO" id="GO:0034982">
    <property type="term" value="P:mitochondrial protein processing"/>
    <property type="evidence" value="ECO:0007669"/>
    <property type="project" value="TreeGrafter"/>
</dbReference>
<dbReference type="GO" id="GO:0046872">
    <property type="term" value="F:metal ion binding"/>
    <property type="evidence" value="ECO:0007669"/>
    <property type="project" value="UniProtKB-KW"/>
</dbReference>
<dbReference type="AlphaFoldDB" id="A0A1V9X3U4"/>
<dbReference type="Proteomes" id="UP000192247">
    <property type="component" value="Unassembled WGS sequence"/>
</dbReference>
<accession>A0A1V9X3U4</accession>
<keyword evidence="5 6" id="KW-0482">Metalloprotease</keyword>
<keyword evidence="3 6" id="KW-0479">Metal-binding</keyword>
<comment type="caution">
    <text evidence="7">The sequence shown here is derived from an EMBL/GenBank/DDBJ whole genome shotgun (WGS) entry which is preliminary data.</text>
</comment>
<dbReference type="PANTHER" id="PTHR21711">
    <property type="entry name" value="MITOCHONDRIAL INNER MEMBRANE PROTEASE"/>
    <property type="match status" value="1"/>
</dbReference>
<evidence type="ECO:0000256" key="6">
    <source>
        <dbReference type="RuleBase" id="RU364057"/>
    </source>
</evidence>
<dbReference type="OrthoDB" id="285308at2759"/>
<evidence type="ECO:0000256" key="5">
    <source>
        <dbReference type="ARBA" id="ARBA00023049"/>
    </source>
</evidence>
<evidence type="ECO:0000256" key="2">
    <source>
        <dbReference type="ARBA" id="ARBA00022670"/>
    </source>
</evidence>
<organism evidence="7 8">
    <name type="scientific">Tropilaelaps mercedesae</name>
    <dbReference type="NCBI Taxonomy" id="418985"/>
    <lineage>
        <taxon>Eukaryota</taxon>
        <taxon>Metazoa</taxon>
        <taxon>Ecdysozoa</taxon>
        <taxon>Arthropoda</taxon>
        <taxon>Chelicerata</taxon>
        <taxon>Arachnida</taxon>
        <taxon>Acari</taxon>
        <taxon>Parasitiformes</taxon>
        <taxon>Mesostigmata</taxon>
        <taxon>Gamasina</taxon>
        <taxon>Dermanyssoidea</taxon>
        <taxon>Laelapidae</taxon>
        <taxon>Tropilaelaps</taxon>
    </lineage>
</organism>
<dbReference type="FunCoup" id="A0A1V9X3U4">
    <property type="interactions" value="1063"/>
</dbReference>
<evidence type="ECO:0000256" key="4">
    <source>
        <dbReference type="ARBA" id="ARBA00022801"/>
    </source>
</evidence>
<dbReference type="InParanoid" id="A0A1V9X3U4"/>
<dbReference type="EMBL" id="MNPL01025461">
    <property type="protein sequence ID" value="OQR68279.1"/>
    <property type="molecule type" value="Genomic_DNA"/>
</dbReference>
<evidence type="ECO:0000313" key="8">
    <source>
        <dbReference type="Proteomes" id="UP000192247"/>
    </source>
</evidence>
<dbReference type="InterPro" id="IPR019165">
    <property type="entry name" value="Peptidase_M76_ATP23"/>
</dbReference>
<dbReference type="GO" id="GO:0004222">
    <property type="term" value="F:metalloendopeptidase activity"/>
    <property type="evidence" value="ECO:0007669"/>
    <property type="project" value="InterPro"/>
</dbReference>
<keyword evidence="4 6" id="KW-0378">Hydrolase</keyword>
<comment type="similarity">
    <text evidence="1 6">Belongs to the peptidase M76 family.</text>
</comment>
<reference evidence="7 8" key="1">
    <citation type="journal article" date="2017" name="Gigascience">
        <title>Draft genome of the honey bee ectoparasitic mite, Tropilaelaps mercedesae, is shaped by the parasitic life history.</title>
        <authorList>
            <person name="Dong X."/>
            <person name="Armstrong S.D."/>
            <person name="Xia D."/>
            <person name="Makepeace B.L."/>
            <person name="Darby A.C."/>
            <person name="Kadowaki T."/>
        </authorList>
    </citation>
    <scope>NUCLEOTIDE SEQUENCE [LARGE SCALE GENOMIC DNA]</scope>
    <source>
        <strain evidence="7">Wuxi-XJTLU</strain>
    </source>
</reference>
<dbReference type="EC" id="3.4.24.-" evidence="6"/>
<evidence type="ECO:0000256" key="3">
    <source>
        <dbReference type="ARBA" id="ARBA00022723"/>
    </source>
</evidence>
<protein>
    <recommendedName>
        <fullName evidence="6">Mitochondrial inner membrane protease ATP23</fullName>
        <ecNumber evidence="6">3.4.24.-</ecNumber>
    </recommendedName>
</protein>
<dbReference type="PANTHER" id="PTHR21711:SF0">
    <property type="entry name" value="MITOCHONDRIAL INNER MEMBRANE PROTEASE ATP23 HOMOLOG"/>
    <property type="match status" value="1"/>
</dbReference>
<sequence>MLSALKSAGCEMDLRRHITCEPCDPKVTGGYDHDTNQVHRCHILQVVVCQNNVTSSGLVQGVLAHELLHMFDRCRTKMDYRNPEHVACTEIRAANTMHCSFMSAFVQGLTSPLNFAKTHEICVRQKAIQSLVAVMNISKIDAQKAVDKVFNICYNDLEPVGRRLRRNSADMEKAYQDRYHNGYDY</sequence>
<proteinExistence type="inferred from homology"/>